<gene>
    <name evidence="1" type="ORF">G114_15146</name>
</gene>
<dbReference type="Proteomes" id="UP000023775">
    <property type="component" value="Unassembled WGS sequence"/>
</dbReference>
<protein>
    <submittedName>
        <fullName evidence="1">Uncharacterized protein</fullName>
    </submittedName>
</protein>
<keyword evidence="2" id="KW-1185">Reference proteome</keyword>
<evidence type="ECO:0000313" key="1">
    <source>
        <dbReference type="EMBL" id="ENY71020.1"/>
    </source>
</evidence>
<accession>N9TY78</accession>
<reference evidence="1 2" key="1">
    <citation type="journal article" date="2013" name="Genome Announc.">
        <title>Draft Genome Sequence of the Aeromonas diversa Type Strain.</title>
        <authorList>
            <person name="Farfan M."/>
            <person name="Spataro N."/>
            <person name="Sanglas A."/>
            <person name="Albarral V."/>
            <person name="Loren J.G."/>
            <person name="Bosch E."/>
            <person name="Fuste M.C."/>
        </authorList>
    </citation>
    <scope>NUCLEOTIDE SEQUENCE [LARGE SCALE GENOMIC DNA]</scope>
    <source>
        <strain evidence="1 2">2478-85</strain>
    </source>
</reference>
<dbReference type="AlphaFoldDB" id="N9TY78"/>
<evidence type="ECO:0000313" key="2">
    <source>
        <dbReference type="Proteomes" id="UP000023775"/>
    </source>
</evidence>
<sequence>MGQSQASFVALQQMHLIVAHRHTEWRLLPAFGEELTQGPGVEQGAREQMGPHLRALLQQADRAVGGLLFEGDGGRKASWACSDHYHIEFHYVAFHLAPAPELS</sequence>
<dbReference type="EMBL" id="APVG01000046">
    <property type="protein sequence ID" value="ENY71020.1"/>
    <property type="molecule type" value="Genomic_DNA"/>
</dbReference>
<comment type="caution">
    <text evidence="1">The sequence shown here is derived from an EMBL/GenBank/DDBJ whole genome shotgun (WGS) entry which is preliminary data.</text>
</comment>
<name>N9TY78_9GAMM</name>
<proteinExistence type="predicted"/>
<organism evidence="1 2">
    <name type="scientific">Aeromonas diversa CDC 2478-85</name>
    <dbReference type="NCBI Taxonomy" id="1268237"/>
    <lineage>
        <taxon>Bacteria</taxon>
        <taxon>Pseudomonadati</taxon>
        <taxon>Pseudomonadota</taxon>
        <taxon>Gammaproteobacteria</taxon>
        <taxon>Aeromonadales</taxon>
        <taxon>Aeromonadaceae</taxon>
        <taxon>Aeromonas</taxon>
    </lineage>
</organism>